<evidence type="ECO:0000259" key="1">
    <source>
        <dbReference type="Pfam" id="PF13456"/>
    </source>
</evidence>
<dbReference type="InterPro" id="IPR002156">
    <property type="entry name" value="RNaseH_domain"/>
</dbReference>
<reference evidence="3" key="1">
    <citation type="submission" date="2018-02" db="EMBL/GenBank/DDBJ databases">
        <authorList>
            <person name="Cohen D.B."/>
            <person name="Kent A.D."/>
        </authorList>
    </citation>
    <scope>NUCLEOTIDE SEQUENCE</scope>
</reference>
<accession>A0A2N9J3G5</accession>
<dbReference type="GO" id="GO:0003676">
    <property type="term" value="F:nucleic acid binding"/>
    <property type="evidence" value="ECO:0007669"/>
    <property type="project" value="InterPro"/>
</dbReference>
<evidence type="ECO:0000313" key="3">
    <source>
        <dbReference type="EMBL" id="SPD32037.1"/>
    </source>
</evidence>
<dbReference type="Pfam" id="PF13456">
    <property type="entry name" value="RVT_3"/>
    <property type="match status" value="1"/>
</dbReference>
<dbReference type="InterPro" id="IPR036397">
    <property type="entry name" value="RNaseH_sf"/>
</dbReference>
<dbReference type="InterPro" id="IPR012337">
    <property type="entry name" value="RNaseH-like_sf"/>
</dbReference>
<organism evidence="3">
    <name type="scientific">Fagus sylvatica</name>
    <name type="common">Beechnut</name>
    <dbReference type="NCBI Taxonomy" id="28930"/>
    <lineage>
        <taxon>Eukaryota</taxon>
        <taxon>Viridiplantae</taxon>
        <taxon>Streptophyta</taxon>
        <taxon>Embryophyta</taxon>
        <taxon>Tracheophyta</taxon>
        <taxon>Spermatophyta</taxon>
        <taxon>Magnoliopsida</taxon>
        <taxon>eudicotyledons</taxon>
        <taxon>Gunneridae</taxon>
        <taxon>Pentapetalae</taxon>
        <taxon>rosids</taxon>
        <taxon>fabids</taxon>
        <taxon>Fagales</taxon>
        <taxon>Fagaceae</taxon>
        <taxon>Fagus</taxon>
    </lineage>
</organism>
<dbReference type="AlphaFoldDB" id="A0A2N9J3G5"/>
<dbReference type="CDD" id="cd06222">
    <property type="entry name" value="RNase_H_like"/>
    <property type="match status" value="1"/>
</dbReference>
<dbReference type="InterPro" id="IPR044730">
    <property type="entry name" value="RNase_H-like_dom_plant"/>
</dbReference>
<dbReference type="SUPFAM" id="SSF53098">
    <property type="entry name" value="Ribonuclease H-like"/>
    <property type="match status" value="1"/>
</dbReference>
<dbReference type="Gene3D" id="3.30.420.10">
    <property type="entry name" value="Ribonuclease H-like superfamily/Ribonuclease H"/>
    <property type="match status" value="1"/>
</dbReference>
<dbReference type="Pfam" id="PF13966">
    <property type="entry name" value="zf-RVT"/>
    <property type="match status" value="1"/>
</dbReference>
<dbReference type="InterPro" id="IPR026960">
    <property type="entry name" value="RVT-Znf"/>
</dbReference>
<dbReference type="InterPro" id="IPR052929">
    <property type="entry name" value="RNase_H-like_EbsB-rel"/>
</dbReference>
<dbReference type="PANTHER" id="PTHR47074:SF48">
    <property type="entry name" value="POLYNUCLEOTIDYL TRANSFERASE, RIBONUCLEASE H-LIKE SUPERFAMILY PROTEIN"/>
    <property type="match status" value="1"/>
</dbReference>
<dbReference type="PANTHER" id="PTHR47074">
    <property type="entry name" value="BNAC02G40300D PROTEIN"/>
    <property type="match status" value="1"/>
</dbReference>
<dbReference type="GO" id="GO:0004523">
    <property type="term" value="F:RNA-DNA hybrid ribonuclease activity"/>
    <property type="evidence" value="ECO:0007669"/>
    <property type="project" value="InterPro"/>
</dbReference>
<evidence type="ECO:0008006" key="4">
    <source>
        <dbReference type="Google" id="ProtNLM"/>
    </source>
</evidence>
<feature type="domain" description="RNase H type-1" evidence="1">
    <location>
        <begin position="314"/>
        <end position="436"/>
    </location>
</feature>
<name>A0A2N9J3G5_FAGSY</name>
<feature type="domain" description="Reverse transcriptase zinc-binding" evidence="2">
    <location>
        <begin position="138"/>
        <end position="234"/>
    </location>
</feature>
<proteinExistence type="predicted"/>
<dbReference type="EMBL" id="OIVN01006385">
    <property type="protein sequence ID" value="SPD32037.1"/>
    <property type="molecule type" value="Genomic_DNA"/>
</dbReference>
<sequence length="454" mass="51088">MCKSKLQGVFKAKYFPNGSFLQAKVCLGCSYAWRSIAAARPVLEAGSKWRIGDDRNISIRNDKWIPDGNNHLIPYPIETIHSNAVVANLIDTEQRVWKEDLVRCCFLPADASHILKFPLQPTLSRDVLIWWRTISGKFTVKSAYHVAFSRISNHAAAGGSNDSDKFQFWKALWSLTLPKKILNFLWRVCINILPTRDSLSRRNVCTPLECPICGGEAESPNHIFHQCIYARKVWATSEWGSNLYSALGSNNLDWIWGIWKFKGEVVFARVAVVLWSIWNVRNLALFKDIVKIPSKVARESIRWSAPVEGWYKVNMDGAVFADIQKVGIGVVIRNDGGEFLGALCELLDYGEDAVDAEALAALPAIEFATEVCPFNMIFEGDCLQVIKALSSNEYDLSRIGHLFAIARSKFSLLSGHSVVHVHREGNSVAHCLAQYARNVVESQVWLEYVPPFLQ</sequence>
<evidence type="ECO:0000259" key="2">
    <source>
        <dbReference type="Pfam" id="PF13966"/>
    </source>
</evidence>
<protein>
    <recommendedName>
        <fullName evidence="4">RNase H type-1 domain-containing protein</fullName>
    </recommendedName>
</protein>
<gene>
    <name evidence="3" type="ORF">FSB_LOCUS59919</name>
</gene>